<dbReference type="KEGG" id="als:DJ013_02250"/>
<evidence type="ECO:0000259" key="6">
    <source>
        <dbReference type="Pfam" id="PF08281"/>
    </source>
</evidence>
<dbReference type="Pfam" id="PF08281">
    <property type="entry name" value="Sigma70_r4_2"/>
    <property type="match status" value="1"/>
</dbReference>
<dbReference type="Gene3D" id="1.10.1740.10">
    <property type="match status" value="1"/>
</dbReference>
<comment type="similarity">
    <text evidence="1">Belongs to the sigma-70 factor family. ECF subfamily.</text>
</comment>
<evidence type="ECO:0000256" key="2">
    <source>
        <dbReference type="ARBA" id="ARBA00023015"/>
    </source>
</evidence>
<feature type="domain" description="RNA polymerase sigma factor 70 region 4 type 2" evidence="6">
    <location>
        <begin position="119"/>
        <end position="171"/>
    </location>
</feature>
<evidence type="ECO:0000259" key="5">
    <source>
        <dbReference type="Pfam" id="PF04542"/>
    </source>
</evidence>
<sequence>MDKDIQHLFVLLTKGSSKAFEKIYVLCHESSLRFCTSLIKDKAEAESIVQDVFTHLWEKRAKLDEGIEFKSYLFACLKNKTFDRLRVIKRNQEAIDLLWGNIEKVQSFQEEELSDLKIDSLLDAIDDLPPGRKQIIQLRYLNGKSYKEIAEQLDISSHTVKNQLIKAKHHLKSNVEYQLIW</sequence>
<evidence type="ECO:0000256" key="3">
    <source>
        <dbReference type="ARBA" id="ARBA00023082"/>
    </source>
</evidence>
<evidence type="ECO:0000313" key="8">
    <source>
        <dbReference type="Proteomes" id="UP000249873"/>
    </source>
</evidence>
<dbReference type="NCBIfam" id="TIGR02937">
    <property type="entry name" value="sigma70-ECF"/>
    <property type="match status" value="1"/>
</dbReference>
<proteinExistence type="inferred from homology"/>
<dbReference type="InterPro" id="IPR007627">
    <property type="entry name" value="RNA_pol_sigma70_r2"/>
</dbReference>
<dbReference type="CDD" id="cd06171">
    <property type="entry name" value="Sigma70_r4"/>
    <property type="match status" value="1"/>
</dbReference>
<reference evidence="7 8" key="1">
    <citation type="submission" date="2018-05" db="EMBL/GenBank/DDBJ databases">
        <title>Complete genome sequence of Arcticibacterium luteifluviistationis SM1504T, a cytophagaceae bacterium isolated from Arctic surface seawater.</title>
        <authorList>
            <person name="Li Y."/>
            <person name="Qin Q.-L."/>
        </authorList>
    </citation>
    <scope>NUCLEOTIDE SEQUENCE [LARGE SCALE GENOMIC DNA]</scope>
    <source>
        <strain evidence="7 8">SM1504</strain>
    </source>
</reference>
<dbReference type="InterPro" id="IPR036388">
    <property type="entry name" value="WH-like_DNA-bd_sf"/>
</dbReference>
<dbReference type="InterPro" id="IPR013325">
    <property type="entry name" value="RNA_pol_sigma_r2"/>
</dbReference>
<dbReference type="InterPro" id="IPR014284">
    <property type="entry name" value="RNA_pol_sigma-70_dom"/>
</dbReference>
<dbReference type="GO" id="GO:0003677">
    <property type="term" value="F:DNA binding"/>
    <property type="evidence" value="ECO:0007669"/>
    <property type="project" value="InterPro"/>
</dbReference>
<accession>A0A2Z4G7D4</accession>
<dbReference type="InterPro" id="IPR013249">
    <property type="entry name" value="RNA_pol_sigma70_r4_t2"/>
</dbReference>
<dbReference type="InterPro" id="IPR013324">
    <property type="entry name" value="RNA_pol_sigma_r3/r4-like"/>
</dbReference>
<keyword evidence="4" id="KW-0804">Transcription</keyword>
<dbReference type="SUPFAM" id="SSF88946">
    <property type="entry name" value="Sigma2 domain of RNA polymerase sigma factors"/>
    <property type="match status" value="1"/>
</dbReference>
<evidence type="ECO:0000256" key="1">
    <source>
        <dbReference type="ARBA" id="ARBA00010641"/>
    </source>
</evidence>
<dbReference type="AlphaFoldDB" id="A0A2Z4G7D4"/>
<dbReference type="EMBL" id="CP029480">
    <property type="protein sequence ID" value="AWV97059.1"/>
    <property type="molecule type" value="Genomic_DNA"/>
</dbReference>
<dbReference type="PANTHER" id="PTHR43133">
    <property type="entry name" value="RNA POLYMERASE ECF-TYPE SIGMA FACTO"/>
    <property type="match status" value="1"/>
</dbReference>
<protein>
    <submittedName>
        <fullName evidence="7">RNA polymerase sigma-70 factor</fullName>
    </submittedName>
</protein>
<dbReference type="OrthoDB" id="655312at2"/>
<name>A0A2Z4G7D4_9BACT</name>
<dbReference type="InterPro" id="IPR039425">
    <property type="entry name" value="RNA_pol_sigma-70-like"/>
</dbReference>
<dbReference type="Proteomes" id="UP000249873">
    <property type="component" value="Chromosome"/>
</dbReference>
<evidence type="ECO:0000313" key="7">
    <source>
        <dbReference type="EMBL" id="AWV97059.1"/>
    </source>
</evidence>
<dbReference type="RefSeq" id="WP_111370161.1">
    <property type="nucleotide sequence ID" value="NZ_CP029480.1"/>
</dbReference>
<feature type="domain" description="RNA polymerase sigma-70 region 2" evidence="5">
    <location>
        <begin position="32"/>
        <end position="87"/>
    </location>
</feature>
<gene>
    <name evidence="7" type="ORF">DJ013_02250</name>
</gene>
<evidence type="ECO:0000256" key="4">
    <source>
        <dbReference type="ARBA" id="ARBA00023163"/>
    </source>
</evidence>
<keyword evidence="8" id="KW-1185">Reference proteome</keyword>
<dbReference type="Pfam" id="PF04542">
    <property type="entry name" value="Sigma70_r2"/>
    <property type="match status" value="1"/>
</dbReference>
<dbReference type="SUPFAM" id="SSF88659">
    <property type="entry name" value="Sigma3 and sigma4 domains of RNA polymerase sigma factors"/>
    <property type="match status" value="1"/>
</dbReference>
<organism evidence="7 8">
    <name type="scientific">Arcticibacterium luteifluviistationis</name>
    <dbReference type="NCBI Taxonomy" id="1784714"/>
    <lineage>
        <taxon>Bacteria</taxon>
        <taxon>Pseudomonadati</taxon>
        <taxon>Bacteroidota</taxon>
        <taxon>Cytophagia</taxon>
        <taxon>Cytophagales</taxon>
        <taxon>Leadbetterellaceae</taxon>
        <taxon>Arcticibacterium</taxon>
    </lineage>
</organism>
<keyword evidence="3" id="KW-0731">Sigma factor</keyword>
<dbReference type="GO" id="GO:0006352">
    <property type="term" value="P:DNA-templated transcription initiation"/>
    <property type="evidence" value="ECO:0007669"/>
    <property type="project" value="InterPro"/>
</dbReference>
<dbReference type="Gene3D" id="1.10.10.10">
    <property type="entry name" value="Winged helix-like DNA-binding domain superfamily/Winged helix DNA-binding domain"/>
    <property type="match status" value="1"/>
</dbReference>
<keyword evidence="2" id="KW-0805">Transcription regulation</keyword>
<dbReference type="GO" id="GO:0016987">
    <property type="term" value="F:sigma factor activity"/>
    <property type="evidence" value="ECO:0007669"/>
    <property type="project" value="UniProtKB-KW"/>
</dbReference>
<dbReference type="PANTHER" id="PTHR43133:SF46">
    <property type="entry name" value="RNA POLYMERASE SIGMA-70 FACTOR ECF SUBFAMILY"/>
    <property type="match status" value="1"/>
</dbReference>